<gene>
    <name evidence="6" type="ORF">ALO_12159</name>
</gene>
<keyword evidence="3" id="KW-0274">FAD</keyword>
<accession>F7NK20</accession>
<evidence type="ECO:0000259" key="5">
    <source>
        <dbReference type="Pfam" id="PF01134"/>
    </source>
</evidence>
<feature type="domain" description="MnmG N-terminal" evidence="5">
    <location>
        <begin position="16"/>
        <end position="235"/>
    </location>
</feature>
<comment type="caution">
    <text evidence="6">The sequence shown here is derived from an EMBL/GenBank/DDBJ whole genome shotgun (WGS) entry which is preliminary data.</text>
</comment>
<dbReference type="SUPFAM" id="SSF51905">
    <property type="entry name" value="FAD/NAD(P)-binding domain"/>
    <property type="match status" value="1"/>
</dbReference>
<dbReference type="AlphaFoldDB" id="F7NK20"/>
<dbReference type="Gene3D" id="3.50.50.60">
    <property type="entry name" value="FAD/NAD(P)-binding domain"/>
    <property type="match status" value="2"/>
</dbReference>
<comment type="cofactor">
    <cofactor evidence="1">
        <name>FAD</name>
        <dbReference type="ChEBI" id="CHEBI:57692"/>
    </cofactor>
</comment>
<dbReference type="InterPro" id="IPR040131">
    <property type="entry name" value="MnmG_N"/>
</dbReference>
<dbReference type="eggNOG" id="COG1206">
    <property type="taxonomic scope" value="Bacteria"/>
</dbReference>
<organism evidence="6 7">
    <name type="scientific">Acetonema longum DSM 6540</name>
    <dbReference type="NCBI Taxonomy" id="1009370"/>
    <lineage>
        <taxon>Bacteria</taxon>
        <taxon>Bacillati</taxon>
        <taxon>Bacillota</taxon>
        <taxon>Negativicutes</taxon>
        <taxon>Acetonemataceae</taxon>
        <taxon>Acetonema</taxon>
    </lineage>
</organism>
<dbReference type="Proteomes" id="UP000003240">
    <property type="component" value="Unassembled WGS sequence"/>
</dbReference>
<comment type="similarity">
    <text evidence="4">Belongs to the flavin-dependent halogenase family. Bacterial tryptophan halogenase subfamily.</text>
</comment>
<feature type="domain" description="MnmG N-terminal" evidence="5">
    <location>
        <begin position="288"/>
        <end position="364"/>
    </location>
</feature>
<dbReference type="EMBL" id="AFGF01000102">
    <property type="protein sequence ID" value="EGO63667.1"/>
    <property type="molecule type" value="Genomic_DNA"/>
</dbReference>
<dbReference type="PANTHER" id="PTHR43747">
    <property type="entry name" value="FAD-BINDING PROTEIN"/>
    <property type="match status" value="1"/>
</dbReference>
<name>F7NK20_9FIRM</name>
<keyword evidence="2" id="KW-0285">Flavoprotein</keyword>
<protein>
    <submittedName>
        <fullName evidence="6">Glucose inhibited division protein a</fullName>
    </submittedName>
</protein>
<evidence type="ECO:0000256" key="1">
    <source>
        <dbReference type="ARBA" id="ARBA00001974"/>
    </source>
</evidence>
<sequence length="439" mass="47305">MKKAKAFVNWGKSVVKVVVVGGGWSGCAAAWAAAKAGADVVLLERTDLLLGTGLVGGIFRNNGRYTAAEEIIALGGGAIIHGMDSVARHKNISFPGHEHASLYDVTLIESVIKSILLQQGVTIRTQTRVTDVIRYGRKIYQVMADGGEVITGEVFIDATGTAGPMGNCLTYGNGCAMCVLRCPSYGPRVSLTARAQVKERMGQKADGSFGAMSGSCKLQKDSLAPDVRAELEKSGVVLLPMPERLREKIALGKKACTQYAIPEYQATLVLLDTGHAKMMTSYFDLADLRTIPGLELARFADPYAGGRGNSVRYLGIAPCDNTLKVTGMDNLFCSGEKSGIMVGHSEAILTGLLSGHNAVRHCLDMEYLELPRTLAAGDYIAYVHEKMDQLQSLTVRYTFSGAEYFMRMKELSLYTTDREAIETRVAQAGMTGIFSKCLI</sequence>
<reference evidence="6 7" key="1">
    <citation type="journal article" date="2011" name="EMBO J.">
        <title>Structural diversity of bacterial flagellar motors.</title>
        <authorList>
            <person name="Chen S."/>
            <person name="Beeby M."/>
            <person name="Murphy G.E."/>
            <person name="Leadbetter J.R."/>
            <person name="Hendrixson D.R."/>
            <person name="Briegel A."/>
            <person name="Li Z."/>
            <person name="Shi J."/>
            <person name="Tocheva E.I."/>
            <person name="Muller A."/>
            <person name="Dobro M.J."/>
            <person name="Jensen G.J."/>
        </authorList>
    </citation>
    <scope>NUCLEOTIDE SEQUENCE [LARGE SCALE GENOMIC DNA]</scope>
    <source>
        <strain evidence="6 7">DSM 6540</strain>
    </source>
</reference>
<dbReference type="Pfam" id="PF01134">
    <property type="entry name" value="GIDA"/>
    <property type="match status" value="2"/>
</dbReference>
<dbReference type="STRING" id="1009370.ALO_12159"/>
<proteinExistence type="inferred from homology"/>
<evidence type="ECO:0000256" key="2">
    <source>
        <dbReference type="ARBA" id="ARBA00022630"/>
    </source>
</evidence>
<evidence type="ECO:0000256" key="4">
    <source>
        <dbReference type="ARBA" id="ARBA00038396"/>
    </source>
</evidence>
<keyword evidence="7" id="KW-1185">Reference proteome</keyword>
<evidence type="ECO:0000313" key="7">
    <source>
        <dbReference type="Proteomes" id="UP000003240"/>
    </source>
</evidence>
<evidence type="ECO:0000313" key="6">
    <source>
        <dbReference type="EMBL" id="EGO63667.1"/>
    </source>
</evidence>
<dbReference type="PANTHER" id="PTHR43747:SF1">
    <property type="entry name" value="SLR1998 PROTEIN"/>
    <property type="match status" value="1"/>
</dbReference>
<evidence type="ECO:0000256" key="3">
    <source>
        <dbReference type="ARBA" id="ARBA00022827"/>
    </source>
</evidence>
<dbReference type="InterPro" id="IPR036188">
    <property type="entry name" value="FAD/NAD-bd_sf"/>
</dbReference>
<dbReference type="InterPro" id="IPR050816">
    <property type="entry name" value="Flavin-dep_Halogenase_NPB"/>
</dbReference>
<dbReference type="PROSITE" id="PS51257">
    <property type="entry name" value="PROKAR_LIPOPROTEIN"/>
    <property type="match status" value="1"/>
</dbReference>